<dbReference type="InterPro" id="IPR002810">
    <property type="entry name" value="NfeD-like_C"/>
</dbReference>
<name>A0A521EEB4_9BACT</name>
<keyword evidence="7" id="KW-0378">Hydrolase</keyword>
<evidence type="ECO:0000256" key="2">
    <source>
        <dbReference type="ARBA" id="ARBA00022692"/>
    </source>
</evidence>
<dbReference type="PANTHER" id="PTHR33507">
    <property type="entry name" value="INNER MEMBRANE PROTEIN YBBJ"/>
    <property type="match status" value="1"/>
</dbReference>
<gene>
    <name evidence="7" type="ORF">SAMN06265219_111159</name>
</gene>
<dbReference type="Proteomes" id="UP000317557">
    <property type="component" value="Unassembled WGS sequence"/>
</dbReference>
<evidence type="ECO:0000313" key="7">
    <source>
        <dbReference type="EMBL" id="SMO82276.1"/>
    </source>
</evidence>
<organism evidence="7 8">
    <name type="scientific">Gracilimonas mengyeensis</name>
    <dbReference type="NCBI Taxonomy" id="1302730"/>
    <lineage>
        <taxon>Bacteria</taxon>
        <taxon>Pseudomonadati</taxon>
        <taxon>Balneolota</taxon>
        <taxon>Balneolia</taxon>
        <taxon>Balneolales</taxon>
        <taxon>Balneolaceae</taxon>
        <taxon>Gracilimonas</taxon>
    </lineage>
</organism>
<keyword evidence="8" id="KW-1185">Reference proteome</keyword>
<dbReference type="OrthoDB" id="338089at2"/>
<dbReference type="GO" id="GO:0008233">
    <property type="term" value="F:peptidase activity"/>
    <property type="evidence" value="ECO:0007669"/>
    <property type="project" value="UniProtKB-KW"/>
</dbReference>
<dbReference type="GO" id="GO:0005886">
    <property type="term" value="C:plasma membrane"/>
    <property type="evidence" value="ECO:0007669"/>
    <property type="project" value="TreeGrafter"/>
</dbReference>
<evidence type="ECO:0000259" key="6">
    <source>
        <dbReference type="Pfam" id="PF01957"/>
    </source>
</evidence>
<dbReference type="RefSeq" id="WP_142455151.1">
    <property type="nucleotide sequence ID" value="NZ_FXTP01000011.1"/>
</dbReference>
<feature type="domain" description="NfeD-like C-terminal" evidence="6">
    <location>
        <begin position="94"/>
        <end position="148"/>
    </location>
</feature>
<feature type="transmembrane region" description="Helical" evidence="5">
    <location>
        <begin position="6"/>
        <end position="24"/>
    </location>
</feature>
<dbReference type="AlphaFoldDB" id="A0A521EEB4"/>
<dbReference type="Pfam" id="PF01957">
    <property type="entry name" value="NfeD"/>
    <property type="match status" value="1"/>
</dbReference>
<dbReference type="GO" id="GO:0006508">
    <property type="term" value="P:proteolysis"/>
    <property type="evidence" value="ECO:0007669"/>
    <property type="project" value="UniProtKB-KW"/>
</dbReference>
<evidence type="ECO:0000256" key="4">
    <source>
        <dbReference type="ARBA" id="ARBA00023136"/>
    </source>
</evidence>
<evidence type="ECO:0000256" key="5">
    <source>
        <dbReference type="SAM" id="Phobius"/>
    </source>
</evidence>
<dbReference type="InterPro" id="IPR012340">
    <property type="entry name" value="NA-bd_OB-fold"/>
</dbReference>
<evidence type="ECO:0000256" key="1">
    <source>
        <dbReference type="ARBA" id="ARBA00004141"/>
    </source>
</evidence>
<sequence>MDGELLTWIFLIGGIVLMLLETVLPGGVALLLGLTGLGVGALRWLGFLEDPFTAILVWLLTSTTLTIAIRPFINKYFKGETSFKLADEDYEAMDKIVEVTEPINDLNNEGRIRFQGITWQARSLDGEIPAGTQVRIKYRDNTTWIVEPVDYIDSSKNQLKESNKN</sequence>
<keyword evidence="7" id="KW-0645">Protease</keyword>
<feature type="transmembrane region" description="Helical" evidence="5">
    <location>
        <begin position="29"/>
        <end position="46"/>
    </location>
</feature>
<evidence type="ECO:0000256" key="3">
    <source>
        <dbReference type="ARBA" id="ARBA00022989"/>
    </source>
</evidence>
<dbReference type="InterPro" id="IPR052165">
    <property type="entry name" value="Membrane_assoc_protease"/>
</dbReference>
<evidence type="ECO:0000313" key="8">
    <source>
        <dbReference type="Proteomes" id="UP000317557"/>
    </source>
</evidence>
<comment type="subcellular location">
    <subcellularLocation>
        <location evidence="1">Membrane</location>
        <topology evidence="1">Multi-pass membrane protein</topology>
    </subcellularLocation>
</comment>
<dbReference type="EMBL" id="FXTP01000011">
    <property type="protein sequence ID" value="SMO82276.1"/>
    <property type="molecule type" value="Genomic_DNA"/>
</dbReference>
<feature type="transmembrane region" description="Helical" evidence="5">
    <location>
        <begin position="52"/>
        <end position="73"/>
    </location>
</feature>
<dbReference type="PANTHER" id="PTHR33507:SF3">
    <property type="entry name" value="INNER MEMBRANE PROTEIN YBBJ"/>
    <property type="match status" value="1"/>
</dbReference>
<dbReference type="Gene3D" id="2.40.50.140">
    <property type="entry name" value="Nucleic acid-binding proteins"/>
    <property type="match status" value="1"/>
</dbReference>
<proteinExistence type="predicted"/>
<protein>
    <submittedName>
        <fullName evidence="7">Membrane protein implicated in regulation of membrane protease activity</fullName>
    </submittedName>
</protein>
<keyword evidence="3 5" id="KW-1133">Transmembrane helix</keyword>
<reference evidence="7 8" key="1">
    <citation type="submission" date="2017-05" db="EMBL/GenBank/DDBJ databases">
        <authorList>
            <person name="Varghese N."/>
            <person name="Submissions S."/>
        </authorList>
    </citation>
    <scope>NUCLEOTIDE SEQUENCE [LARGE SCALE GENOMIC DNA]</scope>
    <source>
        <strain evidence="7 8">DSM 21985</strain>
    </source>
</reference>
<accession>A0A521EEB4</accession>
<keyword evidence="4 5" id="KW-0472">Membrane</keyword>
<keyword evidence="2 5" id="KW-0812">Transmembrane</keyword>